<reference evidence="2" key="1">
    <citation type="submission" date="2024-07" db="EMBL/GenBank/DDBJ databases">
        <title>Identification and characteristics of an arsenic-resistant bacterial isolate, which belongs to a novel species.</title>
        <authorList>
            <person name="Juszczyk A."/>
            <person name="Kowalczyk A."/>
            <person name="Was K."/>
            <person name="Kosowicz W."/>
            <person name="Budzyn A."/>
            <person name="Latowski D."/>
        </authorList>
    </citation>
    <scope>NUCLEOTIDE SEQUENCE</scope>
    <source>
        <strain evidence="2">As8PL</strain>
    </source>
</reference>
<dbReference type="SUPFAM" id="SSF54427">
    <property type="entry name" value="NTF2-like"/>
    <property type="match status" value="1"/>
</dbReference>
<name>A0AB39BP78_9BACI</name>
<keyword evidence="1" id="KW-0472">Membrane</keyword>
<accession>A0AB39BP78</accession>
<dbReference type="EMBL" id="CP162551">
    <property type="protein sequence ID" value="XDI35539.1"/>
    <property type="molecule type" value="Genomic_DNA"/>
</dbReference>
<evidence type="ECO:0008006" key="3">
    <source>
        <dbReference type="Google" id="ProtNLM"/>
    </source>
</evidence>
<evidence type="ECO:0000256" key="1">
    <source>
        <dbReference type="SAM" id="Phobius"/>
    </source>
</evidence>
<protein>
    <recommendedName>
        <fullName evidence="3">DUF4829 domain-containing protein</fullName>
    </recommendedName>
</protein>
<keyword evidence="1" id="KW-1133">Transmembrane helix</keyword>
<keyword evidence="1" id="KW-0812">Transmembrane</keyword>
<dbReference type="RefSeq" id="WP_368503091.1">
    <property type="nucleotide sequence ID" value="NZ_CP162551.1"/>
</dbReference>
<feature type="transmembrane region" description="Helical" evidence="1">
    <location>
        <begin position="12"/>
        <end position="30"/>
    </location>
</feature>
<organism evidence="2">
    <name type="scientific">Alkalihalophilus sp. As8PL</name>
    <dbReference type="NCBI Taxonomy" id="3237103"/>
    <lineage>
        <taxon>Bacteria</taxon>
        <taxon>Bacillati</taxon>
        <taxon>Bacillota</taxon>
        <taxon>Bacilli</taxon>
        <taxon>Bacillales</taxon>
        <taxon>Bacillaceae</taxon>
        <taxon>Alkalihalophilus</taxon>
    </lineage>
</organism>
<evidence type="ECO:0000313" key="2">
    <source>
        <dbReference type="EMBL" id="XDI35539.1"/>
    </source>
</evidence>
<proteinExistence type="predicted"/>
<sequence>MLRRRNPLQPFVLPAIVLIALFFLIVFFFIPSEARHVKKVVNEFYSLEQDAKFSSSWDLFHSSMKAHFSRDRYISDRPHTFMNHFGVDTFDFHLNRPKKLKNWKMYDDTEIMEAYEVIVTKSYRGTYGHFEFIQYVYVAYEEGAWRILWDYKEE</sequence>
<dbReference type="AlphaFoldDB" id="A0AB39BP78"/>
<gene>
    <name evidence="2" type="ORF">AB3N04_12525</name>
</gene>
<dbReference type="InterPro" id="IPR032710">
    <property type="entry name" value="NTF2-like_dom_sf"/>
</dbReference>